<dbReference type="Gene3D" id="1.20.1340.10">
    <property type="entry name" value="dopa decarboxylase, N-terminal domain"/>
    <property type="match status" value="1"/>
</dbReference>
<evidence type="ECO:0000256" key="7">
    <source>
        <dbReference type="ARBA" id="ARBA00040968"/>
    </source>
</evidence>
<dbReference type="Pfam" id="PF00282">
    <property type="entry name" value="Pyridoxal_deC"/>
    <property type="match status" value="1"/>
</dbReference>
<name>A0AAV4A413_9GAST</name>
<dbReference type="Proteomes" id="UP000735302">
    <property type="component" value="Unassembled WGS sequence"/>
</dbReference>
<dbReference type="GO" id="GO:0019752">
    <property type="term" value="P:carboxylic acid metabolic process"/>
    <property type="evidence" value="ECO:0007669"/>
    <property type="project" value="InterPro"/>
</dbReference>
<dbReference type="GO" id="GO:0030170">
    <property type="term" value="F:pyridoxal phosphate binding"/>
    <property type="evidence" value="ECO:0007669"/>
    <property type="project" value="InterPro"/>
</dbReference>
<evidence type="ECO:0000256" key="5">
    <source>
        <dbReference type="ARBA" id="ARBA00022898"/>
    </source>
</evidence>
<dbReference type="PANTHER" id="PTHR11999:SF167">
    <property type="entry name" value="AROMATIC-L-AMINO-ACID DECARBOXYLASE"/>
    <property type="match status" value="1"/>
</dbReference>
<keyword evidence="10" id="KW-1185">Reference proteome</keyword>
<reference evidence="9 10" key="1">
    <citation type="journal article" date="2021" name="Elife">
        <title>Chloroplast acquisition without the gene transfer in kleptoplastic sea slugs, Plakobranchus ocellatus.</title>
        <authorList>
            <person name="Maeda T."/>
            <person name="Takahashi S."/>
            <person name="Yoshida T."/>
            <person name="Shimamura S."/>
            <person name="Takaki Y."/>
            <person name="Nagai Y."/>
            <person name="Toyoda A."/>
            <person name="Suzuki Y."/>
            <person name="Arimoto A."/>
            <person name="Ishii H."/>
            <person name="Satoh N."/>
            <person name="Nishiyama T."/>
            <person name="Hasebe M."/>
            <person name="Maruyama T."/>
            <person name="Minagawa J."/>
            <person name="Obokata J."/>
            <person name="Shigenobu S."/>
        </authorList>
    </citation>
    <scope>NUCLEOTIDE SEQUENCE [LARGE SCALE GENOMIC DNA]</scope>
</reference>
<evidence type="ECO:0000256" key="2">
    <source>
        <dbReference type="ARBA" id="ARBA00011738"/>
    </source>
</evidence>
<proteinExistence type="predicted"/>
<organism evidence="9 10">
    <name type="scientific">Plakobranchus ocellatus</name>
    <dbReference type="NCBI Taxonomy" id="259542"/>
    <lineage>
        <taxon>Eukaryota</taxon>
        <taxon>Metazoa</taxon>
        <taxon>Spiralia</taxon>
        <taxon>Lophotrochozoa</taxon>
        <taxon>Mollusca</taxon>
        <taxon>Gastropoda</taxon>
        <taxon>Heterobranchia</taxon>
        <taxon>Euthyneura</taxon>
        <taxon>Panpulmonata</taxon>
        <taxon>Sacoglossa</taxon>
        <taxon>Placobranchoidea</taxon>
        <taxon>Plakobranchidae</taxon>
        <taxon>Plakobranchus</taxon>
    </lineage>
</organism>
<dbReference type="GO" id="GO:0042423">
    <property type="term" value="P:catecholamine biosynthetic process"/>
    <property type="evidence" value="ECO:0007669"/>
    <property type="project" value="UniProtKB-KW"/>
</dbReference>
<comment type="cofactor">
    <cofactor evidence="1">
        <name>pyridoxal 5'-phosphate</name>
        <dbReference type="ChEBI" id="CHEBI:597326"/>
    </cofactor>
</comment>
<dbReference type="EMBL" id="BLXT01003503">
    <property type="protein sequence ID" value="GFO01602.1"/>
    <property type="molecule type" value="Genomic_DNA"/>
</dbReference>
<keyword evidence="4" id="KW-0210">Decarboxylase</keyword>
<gene>
    <name evidence="9" type="ORF">PoB_002810700</name>
</gene>
<dbReference type="InterPro" id="IPR010977">
    <property type="entry name" value="Aromatic_deC"/>
</dbReference>
<dbReference type="EC" id="4.1.1.28" evidence="6"/>
<dbReference type="PRINTS" id="PR00800">
    <property type="entry name" value="YHDCRBOXLASE"/>
</dbReference>
<evidence type="ECO:0000313" key="9">
    <source>
        <dbReference type="EMBL" id="GFO01602.1"/>
    </source>
</evidence>
<sequence length="85" mass="9538">MDTIRSRLPFPDVQPGFLRGQIPDEAPFHGEPWENVKNDLERVVMKGLNQWRSPHFHAFLPIACSFPALLGDMLAGATISPPATW</sequence>
<evidence type="ECO:0000256" key="1">
    <source>
        <dbReference type="ARBA" id="ARBA00001933"/>
    </source>
</evidence>
<evidence type="ECO:0000256" key="3">
    <source>
        <dbReference type="ARBA" id="ARBA00022584"/>
    </source>
</evidence>
<keyword evidence="4" id="KW-0456">Lyase</keyword>
<dbReference type="AlphaFoldDB" id="A0AAV4A413"/>
<evidence type="ECO:0000256" key="6">
    <source>
        <dbReference type="ARBA" id="ARBA00038886"/>
    </source>
</evidence>
<keyword evidence="3" id="KW-0127">Catecholamine biosynthesis</keyword>
<comment type="subunit">
    <text evidence="2">Homodimer.</text>
</comment>
<dbReference type="SUPFAM" id="SSF53383">
    <property type="entry name" value="PLP-dependent transferases"/>
    <property type="match status" value="1"/>
</dbReference>
<dbReference type="GO" id="GO:0005737">
    <property type="term" value="C:cytoplasm"/>
    <property type="evidence" value="ECO:0007669"/>
    <property type="project" value="TreeGrafter"/>
</dbReference>
<dbReference type="InterPro" id="IPR002129">
    <property type="entry name" value="PyrdxlP-dep_de-COase"/>
</dbReference>
<dbReference type="GO" id="GO:0006520">
    <property type="term" value="P:amino acid metabolic process"/>
    <property type="evidence" value="ECO:0007669"/>
    <property type="project" value="InterPro"/>
</dbReference>
<comment type="caution">
    <text evidence="9">The sequence shown here is derived from an EMBL/GenBank/DDBJ whole genome shotgun (WGS) entry which is preliminary data.</text>
</comment>
<accession>A0AAV4A413</accession>
<evidence type="ECO:0000313" key="10">
    <source>
        <dbReference type="Proteomes" id="UP000735302"/>
    </source>
</evidence>
<dbReference type="GO" id="GO:0004058">
    <property type="term" value="F:aromatic-L-amino-acid decarboxylase activity"/>
    <property type="evidence" value="ECO:0007669"/>
    <property type="project" value="UniProtKB-EC"/>
</dbReference>
<evidence type="ECO:0000256" key="4">
    <source>
        <dbReference type="ARBA" id="ARBA00022793"/>
    </source>
</evidence>
<protein>
    <recommendedName>
        <fullName evidence="7">Aromatic-L-amino-acid decarboxylase</fullName>
        <ecNumber evidence="6">4.1.1.28</ecNumber>
    </recommendedName>
    <alternativeName>
        <fullName evidence="8">DOPA decarboxylase</fullName>
    </alternativeName>
</protein>
<evidence type="ECO:0000256" key="8">
    <source>
        <dbReference type="ARBA" id="ARBA00041275"/>
    </source>
</evidence>
<feature type="non-terminal residue" evidence="9">
    <location>
        <position position="85"/>
    </location>
</feature>
<keyword evidence="5" id="KW-0663">Pyridoxal phosphate</keyword>
<dbReference type="PANTHER" id="PTHR11999">
    <property type="entry name" value="GROUP II PYRIDOXAL-5-PHOSPHATE DECARBOXYLASE"/>
    <property type="match status" value="1"/>
</dbReference>
<dbReference type="InterPro" id="IPR015424">
    <property type="entry name" value="PyrdxlP-dep_Trfase"/>
</dbReference>